<keyword evidence="2" id="KW-1185">Reference proteome</keyword>
<comment type="caution">
    <text evidence="1">The sequence shown here is derived from an EMBL/GenBank/DDBJ whole genome shotgun (WGS) entry which is preliminary data.</text>
</comment>
<evidence type="ECO:0000313" key="1">
    <source>
        <dbReference type="EMBL" id="KAK3213139.1"/>
    </source>
</evidence>
<dbReference type="Proteomes" id="UP001281410">
    <property type="component" value="Unassembled WGS sequence"/>
</dbReference>
<name>A0AAE0E6X6_9ROSI</name>
<gene>
    <name evidence="1" type="ORF">Dsin_017845</name>
</gene>
<organism evidence="1 2">
    <name type="scientific">Dipteronia sinensis</name>
    <dbReference type="NCBI Taxonomy" id="43782"/>
    <lineage>
        <taxon>Eukaryota</taxon>
        <taxon>Viridiplantae</taxon>
        <taxon>Streptophyta</taxon>
        <taxon>Embryophyta</taxon>
        <taxon>Tracheophyta</taxon>
        <taxon>Spermatophyta</taxon>
        <taxon>Magnoliopsida</taxon>
        <taxon>eudicotyledons</taxon>
        <taxon>Gunneridae</taxon>
        <taxon>Pentapetalae</taxon>
        <taxon>rosids</taxon>
        <taxon>malvids</taxon>
        <taxon>Sapindales</taxon>
        <taxon>Sapindaceae</taxon>
        <taxon>Hippocastanoideae</taxon>
        <taxon>Acereae</taxon>
        <taxon>Dipteronia</taxon>
    </lineage>
</organism>
<sequence>MEILSFNTTLLLLPTFIGFLLLAAFLSTPNFISTEDHNNISNLFSSSSTPLSHQLLEGDDHEYDLNHTSSSPPQVSLDTFYSAAMFDKQTITSNIKKKSSEYKIEEDLARARAAIHKAIQSKNYVSEKEETFVPKGSIYRNSYAFHQLSSFTSQSIFFVGL</sequence>
<dbReference type="EMBL" id="JANJYJ010000005">
    <property type="protein sequence ID" value="KAK3213139.1"/>
    <property type="molecule type" value="Genomic_DNA"/>
</dbReference>
<reference evidence="1" key="1">
    <citation type="journal article" date="2023" name="Plant J.">
        <title>Genome sequences and population genomics provide insights into the demographic history, inbreeding, and mutation load of two 'living fossil' tree species of Dipteronia.</title>
        <authorList>
            <person name="Feng Y."/>
            <person name="Comes H.P."/>
            <person name="Chen J."/>
            <person name="Zhu S."/>
            <person name="Lu R."/>
            <person name="Zhang X."/>
            <person name="Li P."/>
            <person name="Qiu J."/>
            <person name="Olsen K.M."/>
            <person name="Qiu Y."/>
        </authorList>
    </citation>
    <scope>NUCLEOTIDE SEQUENCE</scope>
    <source>
        <strain evidence="1">NBL</strain>
    </source>
</reference>
<evidence type="ECO:0000313" key="2">
    <source>
        <dbReference type="Proteomes" id="UP001281410"/>
    </source>
</evidence>
<protein>
    <submittedName>
        <fullName evidence="1">Uncharacterized protein</fullName>
    </submittedName>
</protein>
<dbReference type="AlphaFoldDB" id="A0AAE0E6X6"/>
<accession>A0AAE0E6X6</accession>
<proteinExistence type="predicted"/>